<dbReference type="Proteomes" id="UP000766486">
    <property type="component" value="Unassembled WGS sequence"/>
</dbReference>
<organism evidence="8 9">
    <name type="scientific">Bionectria ochroleuca</name>
    <name type="common">Gliocladium roseum</name>
    <dbReference type="NCBI Taxonomy" id="29856"/>
    <lineage>
        <taxon>Eukaryota</taxon>
        <taxon>Fungi</taxon>
        <taxon>Dikarya</taxon>
        <taxon>Ascomycota</taxon>
        <taxon>Pezizomycotina</taxon>
        <taxon>Sordariomycetes</taxon>
        <taxon>Hypocreomycetidae</taxon>
        <taxon>Hypocreales</taxon>
        <taxon>Bionectriaceae</taxon>
        <taxon>Clonostachys</taxon>
    </lineage>
</organism>
<evidence type="ECO:0000256" key="3">
    <source>
        <dbReference type="ARBA" id="ARBA00022989"/>
    </source>
</evidence>
<feature type="transmembrane region" description="Helical" evidence="6">
    <location>
        <begin position="131"/>
        <end position="150"/>
    </location>
</feature>
<dbReference type="CDD" id="cd17323">
    <property type="entry name" value="MFS_Tpo1_MDR_like"/>
    <property type="match status" value="1"/>
</dbReference>
<gene>
    <name evidence="8" type="ORF">CLO192961_LOCUS245212</name>
</gene>
<evidence type="ECO:0000256" key="4">
    <source>
        <dbReference type="ARBA" id="ARBA00023136"/>
    </source>
</evidence>
<feature type="transmembrane region" description="Helical" evidence="6">
    <location>
        <begin position="331"/>
        <end position="355"/>
    </location>
</feature>
<keyword evidence="9" id="KW-1185">Reference proteome</keyword>
<reference evidence="8 9" key="1">
    <citation type="submission" date="2019-06" db="EMBL/GenBank/DDBJ databases">
        <authorList>
            <person name="Broberg M."/>
        </authorList>
    </citation>
    <scope>NUCLEOTIDE SEQUENCE [LARGE SCALE GENOMIC DNA]</scope>
</reference>
<accession>A0ABY6UDY4</accession>
<name>A0ABY6UDY4_BIOOC</name>
<protein>
    <recommendedName>
        <fullName evidence="7">Major facilitator superfamily (MFS) profile domain-containing protein</fullName>
    </recommendedName>
</protein>
<dbReference type="EMBL" id="CABFNS010000794">
    <property type="protein sequence ID" value="VUC28822.1"/>
    <property type="molecule type" value="Genomic_DNA"/>
</dbReference>
<dbReference type="InterPro" id="IPR020846">
    <property type="entry name" value="MFS_dom"/>
</dbReference>
<feature type="transmembrane region" description="Helical" evidence="6">
    <location>
        <begin position="189"/>
        <end position="208"/>
    </location>
</feature>
<keyword evidence="4 6" id="KW-0472">Membrane</keyword>
<sequence>MEDQVQAARGLSHGQDEKRDAGTSVGVIENQSFVAEPYIRTIIKWKHGDPENPYNFSKTKKLAILVSAMCLLVNSTMGSSLPSNAIPYIVHEWSIASQEQAILPISVYLIGYVLGPIIWGPLSKHIGRRKITITTFILFLIWTMAAPLAPDWPSFLIFRFLAGAVGGAPIAVTVGIVSDVYNDPRERGTAMALFMLSNLFGPLLAPVISGYCSTTIGWRWTFWIALIYGGACLPAILWVPETFGPALLTRRAKKIRELDPTARIFSAAELEPRDLKQVVTRVLTRPINMLISELIVSSTCAYLALCYAIFYMTFQAFPLVFGDLYGLSPGVTGLCFLPVGAGCILALPMAFLWDGYVSFSKAKEEPWTRKQENHRLPLAIAGGPMFVISLFWLGWSARKDVSFAVPMLAGIPFGCGFTLIFIAMLNYLADAYGIYSASANAASSGSRSILAVVLPLATLPMFRRLGIAGACSLLGGLSSIMCLIPFVFIWKGKEIRARSEFCIALKTQRPEMGERHEAMQSSDE</sequence>
<dbReference type="PROSITE" id="PS50850">
    <property type="entry name" value="MFS"/>
    <property type="match status" value="1"/>
</dbReference>
<dbReference type="InterPro" id="IPR036259">
    <property type="entry name" value="MFS_trans_sf"/>
</dbReference>
<evidence type="ECO:0000256" key="6">
    <source>
        <dbReference type="SAM" id="Phobius"/>
    </source>
</evidence>
<dbReference type="SUPFAM" id="SSF103473">
    <property type="entry name" value="MFS general substrate transporter"/>
    <property type="match status" value="1"/>
</dbReference>
<dbReference type="InterPro" id="IPR011701">
    <property type="entry name" value="MFS"/>
</dbReference>
<feature type="transmembrane region" description="Helical" evidence="6">
    <location>
        <begin position="441"/>
        <end position="459"/>
    </location>
</feature>
<keyword evidence="2 6" id="KW-0812">Transmembrane</keyword>
<evidence type="ECO:0000259" key="7">
    <source>
        <dbReference type="PROSITE" id="PS50850"/>
    </source>
</evidence>
<evidence type="ECO:0000313" key="8">
    <source>
        <dbReference type="EMBL" id="VUC28822.1"/>
    </source>
</evidence>
<evidence type="ECO:0000256" key="2">
    <source>
        <dbReference type="ARBA" id="ARBA00022692"/>
    </source>
</evidence>
<dbReference type="Pfam" id="PF07690">
    <property type="entry name" value="MFS_1"/>
    <property type="match status" value="1"/>
</dbReference>
<feature type="transmembrane region" description="Helical" evidence="6">
    <location>
        <begin position="376"/>
        <end position="395"/>
    </location>
</feature>
<comment type="caution">
    <text evidence="8">The sequence shown here is derived from an EMBL/GenBank/DDBJ whole genome shotgun (WGS) entry which is preliminary data.</text>
</comment>
<keyword evidence="3 6" id="KW-1133">Transmembrane helix</keyword>
<proteinExistence type="predicted"/>
<feature type="transmembrane region" description="Helical" evidence="6">
    <location>
        <begin position="407"/>
        <end position="429"/>
    </location>
</feature>
<feature type="transmembrane region" description="Helical" evidence="6">
    <location>
        <begin position="220"/>
        <end position="248"/>
    </location>
</feature>
<comment type="subcellular location">
    <subcellularLocation>
        <location evidence="1">Membrane</location>
        <topology evidence="1">Multi-pass membrane protein</topology>
    </subcellularLocation>
</comment>
<evidence type="ECO:0000313" key="9">
    <source>
        <dbReference type="Proteomes" id="UP000766486"/>
    </source>
</evidence>
<evidence type="ECO:0000256" key="5">
    <source>
        <dbReference type="SAM" id="MobiDB-lite"/>
    </source>
</evidence>
<dbReference type="PANTHER" id="PTHR23502:SF74">
    <property type="entry name" value="MAJOR FACILITATOR SUPERFAMILY (MFS) PROFILE DOMAIN-CONTAINING PROTEIN"/>
    <property type="match status" value="1"/>
</dbReference>
<feature type="transmembrane region" description="Helical" evidence="6">
    <location>
        <begin position="62"/>
        <end position="81"/>
    </location>
</feature>
<feature type="transmembrane region" description="Helical" evidence="6">
    <location>
        <begin position="290"/>
        <end position="311"/>
    </location>
</feature>
<feature type="transmembrane region" description="Helical" evidence="6">
    <location>
        <begin position="465"/>
        <end position="490"/>
    </location>
</feature>
<dbReference type="Gene3D" id="1.20.1250.20">
    <property type="entry name" value="MFS general substrate transporter like domains"/>
    <property type="match status" value="1"/>
</dbReference>
<feature type="transmembrane region" description="Helical" evidence="6">
    <location>
        <begin position="156"/>
        <end position="177"/>
    </location>
</feature>
<feature type="transmembrane region" description="Helical" evidence="6">
    <location>
        <begin position="101"/>
        <end position="119"/>
    </location>
</feature>
<dbReference type="PANTHER" id="PTHR23502">
    <property type="entry name" value="MAJOR FACILITATOR SUPERFAMILY"/>
    <property type="match status" value="1"/>
</dbReference>
<evidence type="ECO:0000256" key="1">
    <source>
        <dbReference type="ARBA" id="ARBA00004141"/>
    </source>
</evidence>
<feature type="region of interest" description="Disordered" evidence="5">
    <location>
        <begin position="1"/>
        <end position="22"/>
    </location>
</feature>
<feature type="domain" description="Major facilitator superfamily (MFS) profile" evidence="7">
    <location>
        <begin position="63"/>
        <end position="493"/>
    </location>
</feature>